<dbReference type="Proteomes" id="UP001150266">
    <property type="component" value="Unassembled WGS sequence"/>
</dbReference>
<protein>
    <recommendedName>
        <fullName evidence="3">C2H2-type domain-containing protein</fullName>
    </recommendedName>
</protein>
<proteinExistence type="predicted"/>
<keyword evidence="2" id="KW-1185">Reference proteome</keyword>
<reference evidence="1" key="1">
    <citation type="submission" date="2022-08" db="EMBL/GenBank/DDBJ databases">
        <title>A Global Phylogenomic Analysis of the Shiitake Genus Lentinula.</title>
        <authorList>
            <consortium name="DOE Joint Genome Institute"/>
            <person name="Sierra-Patev S."/>
            <person name="Min B."/>
            <person name="Naranjo-Ortiz M."/>
            <person name="Looney B."/>
            <person name="Konkel Z."/>
            <person name="Slot J.C."/>
            <person name="Sakamoto Y."/>
            <person name="Steenwyk J.L."/>
            <person name="Rokas A."/>
            <person name="Carro J."/>
            <person name="Camarero S."/>
            <person name="Ferreira P."/>
            <person name="Molpeceres G."/>
            <person name="Ruiz-Duenas F.J."/>
            <person name="Serrano A."/>
            <person name="Henrissat B."/>
            <person name="Drula E."/>
            <person name="Hughes K.W."/>
            <person name="Mata J.L."/>
            <person name="Ishikawa N.K."/>
            <person name="Vargas-Isla R."/>
            <person name="Ushijima S."/>
            <person name="Smith C.A."/>
            <person name="Ahrendt S."/>
            <person name="Andreopoulos W."/>
            <person name="He G."/>
            <person name="Labutti K."/>
            <person name="Lipzen A."/>
            <person name="Ng V."/>
            <person name="Riley R."/>
            <person name="Sandor L."/>
            <person name="Barry K."/>
            <person name="Martinez A.T."/>
            <person name="Xiao Y."/>
            <person name="Gibbons J.G."/>
            <person name="Terashima K."/>
            <person name="Grigoriev I.V."/>
            <person name="Hibbett D.S."/>
        </authorList>
    </citation>
    <scope>NUCLEOTIDE SEQUENCE</scope>
    <source>
        <strain evidence="1">JLM2183</strain>
    </source>
</reference>
<comment type="caution">
    <text evidence="1">The sequence shown here is derived from an EMBL/GenBank/DDBJ whole genome shotgun (WGS) entry which is preliminary data.</text>
</comment>
<evidence type="ECO:0008006" key="3">
    <source>
        <dbReference type="Google" id="ProtNLM"/>
    </source>
</evidence>
<gene>
    <name evidence="1" type="ORF">J3R30DRAFT_707622</name>
</gene>
<evidence type="ECO:0000313" key="2">
    <source>
        <dbReference type="Proteomes" id="UP001150266"/>
    </source>
</evidence>
<dbReference type="AlphaFoldDB" id="A0A9W9A4C7"/>
<organism evidence="1 2">
    <name type="scientific">Lentinula aciculospora</name>
    <dbReference type="NCBI Taxonomy" id="153920"/>
    <lineage>
        <taxon>Eukaryota</taxon>
        <taxon>Fungi</taxon>
        <taxon>Dikarya</taxon>
        <taxon>Basidiomycota</taxon>
        <taxon>Agaricomycotina</taxon>
        <taxon>Agaricomycetes</taxon>
        <taxon>Agaricomycetidae</taxon>
        <taxon>Agaricales</taxon>
        <taxon>Marasmiineae</taxon>
        <taxon>Omphalotaceae</taxon>
        <taxon>Lentinula</taxon>
    </lineage>
</organism>
<evidence type="ECO:0000313" key="1">
    <source>
        <dbReference type="EMBL" id="KAJ4473691.1"/>
    </source>
</evidence>
<dbReference type="EMBL" id="JAOTPV010000017">
    <property type="protein sequence ID" value="KAJ4473691.1"/>
    <property type="molecule type" value="Genomic_DNA"/>
</dbReference>
<sequence>MSGLAATFTVNPLLDLAKRTMLPQGVRCQITTPEPCNAILACWEAYRLHLIHQHSVTVKKFRKNRQAGTTYTVTRKEWRCAFQCPNRVHMSRESLEQHMLSHMSEIPFSCPFPTCESRLRPLESEPTLIDHLDSIHCEQRGISSTELEGQLWWSSYSQSTSFIESPPWPDYSVIYLDTVNPHPFQPPPPFAFPYTTCFSAVS</sequence>
<name>A0A9W9A4C7_9AGAR</name>
<accession>A0A9W9A4C7</accession>
<dbReference type="OrthoDB" id="2576496at2759"/>